<accession>A0A914BH48</accession>
<comment type="subcellular location">
    <subcellularLocation>
        <location evidence="1">Membrane</location>
        <topology evidence="1">Single-pass membrane protein</topology>
    </subcellularLocation>
</comment>
<evidence type="ECO:0000256" key="1">
    <source>
        <dbReference type="ARBA" id="ARBA00004167"/>
    </source>
</evidence>
<dbReference type="SUPFAM" id="SSF69318">
    <property type="entry name" value="Integrin alpha N-terminal domain"/>
    <property type="match status" value="2"/>
</dbReference>
<dbReference type="OMA" id="TMWGDED"/>
<evidence type="ECO:0000259" key="7">
    <source>
        <dbReference type="Pfam" id="PF23722"/>
    </source>
</evidence>
<sequence length="686" mass="76163">MFRSSSGNNLLAVWYIYVLTWNVGISTNRDNENGRKSCHYDVNVAWTSEISNNLIVSSPLVADINADNKLDIISPAFTEEVVGLDGDRGQNLLGSNWPASFHGSSFHASPLLYDIDSNGREDVVLFTSDGEIHFLDAQGNRMTDRTMHVPPLDVQRDWWNKTTGLRQDVIGQFVRTSVPGKLPNYNSEDSSSNQQYISVNAHVLATPVIADLNQDGITEELIIPVSYYFDNEINRSEEELRALGASEADLQGYLAGGIALFNLTTGELYKELILELTKRNDEFPGYVLFTPTIMDLDSKGGPLEIIVGTSAGNLHVLDHTGTPRTGFPLLLSTLHGQITVEDLNDDGHLEMVVMDTSSNVMCLDVTGHELWDSQISGSSSAGSRVADINQDGILDIVIATNDGHIWALRGDTGKLIDGWPLALGGRFLANPLIARLKPPPQPLDIIIADYEGSLYIISGDAACLEVIHLEENIMTPVLAADLIPTTSDLELLLATSDGTLMCLKTHNDTGSEEVPEHGRSERAWSIEAWHADTPTYNKFTNWDNKVGVKFTAGTKQLEYVSGKSFLVQFEIFDNRPEYIEDSTYHVQITCGNIILLPRTILLETGIHRMRIQTPNRPIRAVLTVHVTNRHGQMFQDSFAISFNTKFIQELQWLLFVPFVAMVMLLLLVHGYPEVDLLPMTQSFKHR</sequence>
<evidence type="ECO:0000256" key="6">
    <source>
        <dbReference type="SAM" id="SignalP"/>
    </source>
</evidence>
<dbReference type="GeneID" id="119743126"/>
<evidence type="ECO:0000256" key="3">
    <source>
        <dbReference type="ARBA" id="ARBA00022989"/>
    </source>
</evidence>
<reference evidence="8" key="1">
    <citation type="submission" date="2022-11" db="UniProtKB">
        <authorList>
            <consortium name="EnsemblMetazoa"/>
        </authorList>
    </citation>
    <scope>IDENTIFICATION</scope>
</reference>
<organism evidence="8 9">
    <name type="scientific">Patiria miniata</name>
    <name type="common">Bat star</name>
    <name type="synonym">Asterina miniata</name>
    <dbReference type="NCBI Taxonomy" id="46514"/>
    <lineage>
        <taxon>Eukaryota</taxon>
        <taxon>Metazoa</taxon>
        <taxon>Echinodermata</taxon>
        <taxon>Eleutherozoa</taxon>
        <taxon>Asterozoa</taxon>
        <taxon>Asteroidea</taxon>
        <taxon>Valvatacea</taxon>
        <taxon>Valvatida</taxon>
        <taxon>Asterinidae</taxon>
        <taxon>Patiria</taxon>
    </lineage>
</organism>
<keyword evidence="3 5" id="KW-1133">Transmembrane helix</keyword>
<dbReference type="OrthoDB" id="200924at2759"/>
<dbReference type="PANTHER" id="PTHR21419:SF23">
    <property type="entry name" value="PROTEIN DEFECTIVE IN EXINE FORMATION 1"/>
    <property type="match status" value="1"/>
</dbReference>
<evidence type="ECO:0000256" key="4">
    <source>
        <dbReference type="ARBA" id="ARBA00023136"/>
    </source>
</evidence>
<dbReference type="Pfam" id="PF23722">
    <property type="entry name" value="Beta-sand_DEX1"/>
    <property type="match status" value="1"/>
</dbReference>
<keyword evidence="2 5" id="KW-0812">Transmembrane</keyword>
<dbReference type="AlphaFoldDB" id="A0A914BH48"/>
<evidence type="ECO:0000256" key="2">
    <source>
        <dbReference type="ARBA" id="ARBA00022692"/>
    </source>
</evidence>
<dbReference type="InterPro" id="IPR045232">
    <property type="entry name" value="FAM234"/>
</dbReference>
<name>A0A914BH48_PATMI</name>
<keyword evidence="9" id="KW-1185">Reference proteome</keyword>
<dbReference type="Gene3D" id="2.130.10.10">
    <property type="entry name" value="YVTN repeat-like/Quinoprotein amine dehydrogenase"/>
    <property type="match status" value="1"/>
</dbReference>
<dbReference type="GO" id="GO:0016020">
    <property type="term" value="C:membrane"/>
    <property type="evidence" value="ECO:0007669"/>
    <property type="project" value="UniProtKB-SubCell"/>
</dbReference>
<feature type="transmembrane region" description="Helical" evidence="5">
    <location>
        <begin position="650"/>
        <end position="671"/>
    </location>
</feature>
<feature type="signal peptide" evidence="6">
    <location>
        <begin position="1"/>
        <end position="26"/>
    </location>
</feature>
<dbReference type="EnsemblMetazoa" id="XM_038219486.1">
    <property type="protein sequence ID" value="XP_038075414.1"/>
    <property type="gene ID" value="LOC119743126"/>
</dbReference>
<dbReference type="InterPro" id="IPR015943">
    <property type="entry name" value="WD40/YVTN_repeat-like_dom_sf"/>
</dbReference>
<keyword evidence="6" id="KW-0732">Signal</keyword>
<proteinExistence type="predicted"/>
<dbReference type="InterPro" id="IPR028994">
    <property type="entry name" value="Integrin_alpha_N"/>
</dbReference>
<evidence type="ECO:0000313" key="8">
    <source>
        <dbReference type="EnsemblMetazoa" id="XP_038075414.1"/>
    </source>
</evidence>
<feature type="domain" description="DEX1 C-terminal" evidence="7">
    <location>
        <begin position="547"/>
        <end position="643"/>
    </location>
</feature>
<evidence type="ECO:0000313" key="9">
    <source>
        <dbReference type="Proteomes" id="UP000887568"/>
    </source>
</evidence>
<keyword evidence="4 5" id="KW-0472">Membrane</keyword>
<dbReference type="InterPro" id="IPR056376">
    <property type="entry name" value="DEX1_C"/>
</dbReference>
<feature type="chain" id="PRO_5037386917" description="DEX1 C-terminal domain-containing protein" evidence="6">
    <location>
        <begin position="27"/>
        <end position="686"/>
    </location>
</feature>
<dbReference type="Proteomes" id="UP000887568">
    <property type="component" value="Unplaced"/>
</dbReference>
<protein>
    <recommendedName>
        <fullName evidence="7">DEX1 C-terminal domain-containing protein</fullName>
    </recommendedName>
</protein>
<dbReference type="PANTHER" id="PTHR21419">
    <property type="match status" value="1"/>
</dbReference>
<evidence type="ECO:0000256" key="5">
    <source>
        <dbReference type="SAM" id="Phobius"/>
    </source>
</evidence>
<dbReference type="RefSeq" id="XP_038075414.1">
    <property type="nucleotide sequence ID" value="XM_038219486.1"/>
</dbReference>